<dbReference type="Proteomes" id="UP000190961">
    <property type="component" value="Unassembled WGS sequence"/>
</dbReference>
<dbReference type="AlphaFoldDB" id="A0A1T5MFA9"/>
<dbReference type="RefSeq" id="WP_079689769.1">
    <property type="nucleotide sequence ID" value="NZ_FUZU01000004.1"/>
</dbReference>
<dbReference type="OrthoDB" id="9784036at2"/>
<dbReference type="SUPFAM" id="SSF53474">
    <property type="entry name" value="alpha/beta-Hydrolases"/>
    <property type="match status" value="1"/>
</dbReference>
<gene>
    <name evidence="4" type="ORF">SAMN05660236_5284</name>
</gene>
<dbReference type="EMBL" id="FUZU01000004">
    <property type="protein sequence ID" value="SKC86897.1"/>
    <property type="molecule type" value="Genomic_DNA"/>
</dbReference>
<dbReference type="GO" id="GO:0016788">
    <property type="term" value="F:hydrolase activity, acting on ester bonds"/>
    <property type="evidence" value="ECO:0007669"/>
    <property type="project" value="TreeGrafter"/>
</dbReference>
<evidence type="ECO:0000313" key="5">
    <source>
        <dbReference type="Proteomes" id="UP000190961"/>
    </source>
</evidence>
<name>A0A1T5MFA9_9BACT</name>
<reference evidence="4 5" key="1">
    <citation type="submission" date="2017-02" db="EMBL/GenBank/DDBJ databases">
        <authorList>
            <person name="Peterson S.W."/>
        </authorList>
    </citation>
    <scope>NUCLEOTIDE SEQUENCE [LARGE SCALE GENOMIC DNA]</scope>
    <source>
        <strain evidence="4 5">DSM 25262</strain>
    </source>
</reference>
<accession>A0A1T5MFA9</accession>
<dbReference type="Pfam" id="PF00756">
    <property type="entry name" value="Esterase"/>
    <property type="match status" value="1"/>
</dbReference>
<keyword evidence="5" id="KW-1185">Reference proteome</keyword>
<keyword evidence="2" id="KW-0378">Hydrolase</keyword>
<keyword evidence="3" id="KW-0732">Signal</keyword>
<dbReference type="PANTHER" id="PTHR40841">
    <property type="entry name" value="SIDEROPHORE TRIACETYLFUSARININE C ESTERASE"/>
    <property type="match status" value="1"/>
</dbReference>
<dbReference type="PANTHER" id="PTHR40841:SF2">
    <property type="entry name" value="SIDEROPHORE-DEGRADING ESTERASE (EUROFUNG)"/>
    <property type="match status" value="1"/>
</dbReference>
<evidence type="ECO:0000313" key="4">
    <source>
        <dbReference type="EMBL" id="SKC86897.1"/>
    </source>
</evidence>
<protein>
    <recommendedName>
        <fullName evidence="6">Esterase</fullName>
    </recommendedName>
</protein>
<comment type="similarity">
    <text evidence="1">Belongs to the esterase D family.</text>
</comment>
<dbReference type="STRING" id="688867.SAMN05660236_5284"/>
<dbReference type="InterPro" id="IPR029058">
    <property type="entry name" value="AB_hydrolase_fold"/>
</dbReference>
<organism evidence="4 5">
    <name type="scientific">Ohtaekwangia koreensis</name>
    <dbReference type="NCBI Taxonomy" id="688867"/>
    <lineage>
        <taxon>Bacteria</taxon>
        <taxon>Pseudomonadati</taxon>
        <taxon>Bacteroidota</taxon>
        <taxon>Cytophagia</taxon>
        <taxon>Cytophagales</taxon>
        <taxon>Fulvivirgaceae</taxon>
        <taxon>Ohtaekwangia</taxon>
    </lineage>
</organism>
<evidence type="ECO:0008006" key="6">
    <source>
        <dbReference type="Google" id="ProtNLM"/>
    </source>
</evidence>
<dbReference type="Gene3D" id="3.40.50.1820">
    <property type="entry name" value="alpha/beta hydrolase"/>
    <property type="match status" value="1"/>
</dbReference>
<evidence type="ECO:0000256" key="2">
    <source>
        <dbReference type="ARBA" id="ARBA00022801"/>
    </source>
</evidence>
<dbReference type="InterPro" id="IPR052558">
    <property type="entry name" value="Siderophore_Hydrolase_D"/>
</dbReference>
<feature type="chain" id="PRO_5012933820" description="Esterase" evidence="3">
    <location>
        <begin position="24"/>
        <end position="291"/>
    </location>
</feature>
<evidence type="ECO:0000256" key="1">
    <source>
        <dbReference type="ARBA" id="ARBA00005622"/>
    </source>
</evidence>
<sequence>MTQTSRISIFVMLFVLIALNATAQKITPYLQSTKKILTFPSKVLNETRTIYIHCPKADSTNPNKTYPVLYLMDGESHFDMLSQYSDYLGRWDVNVIPQMIIVGIVNTKRTRDLTPTESIINYFGLPDTSKVSWMKPSGGNERFLQFIREELMPYINSHYKTEPHNILAGHSFGGLAAVYCLFTHPEMFQMYISVSPSLWWDREYVLKLADQKLKKGAVLNKTLFLSDANEGVSDSSTFHTNVLKLDAILKGKTLTGLNYQYNYYSHETHMTEPLPAYYDALRFIYKDWKNP</sequence>
<evidence type="ECO:0000256" key="3">
    <source>
        <dbReference type="SAM" id="SignalP"/>
    </source>
</evidence>
<proteinExistence type="inferred from homology"/>
<dbReference type="InterPro" id="IPR000801">
    <property type="entry name" value="Esterase-like"/>
</dbReference>
<feature type="signal peptide" evidence="3">
    <location>
        <begin position="1"/>
        <end position="23"/>
    </location>
</feature>